<comment type="caution">
    <text evidence="2">The sequence shown here is derived from an EMBL/GenBank/DDBJ whole genome shotgun (WGS) entry which is preliminary data.</text>
</comment>
<evidence type="ECO:0000313" key="3">
    <source>
        <dbReference type="Proteomes" id="UP001501584"/>
    </source>
</evidence>
<evidence type="ECO:0000313" key="2">
    <source>
        <dbReference type="EMBL" id="GAA2347235.1"/>
    </source>
</evidence>
<keyword evidence="3" id="KW-1185">Reference proteome</keyword>
<organism evidence="2 3">
    <name type="scientific">Glycomyces rutgersensis</name>
    <dbReference type="NCBI Taxonomy" id="58115"/>
    <lineage>
        <taxon>Bacteria</taxon>
        <taxon>Bacillati</taxon>
        <taxon>Actinomycetota</taxon>
        <taxon>Actinomycetes</taxon>
        <taxon>Glycomycetales</taxon>
        <taxon>Glycomycetaceae</taxon>
        <taxon>Glycomyces</taxon>
    </lineage>
</organism>
<proteinExistence type="predicted"/>
<name>A0ABN3GA05_9ACTN</name>
<evidence type="ECO:0000256" key="1">
    <source>
        <dbReference type="SAM" id="MobiDB-lite"/>
    </source>
</evidence>
<accession>A0ABN3GA05</accession>
<dbReference type="EMBL" id="BAAASX010000009">
    <property type="protein sequence ID" value="GAA2347235.1"/>
    <property type="molecule type" value="Genomic_DNA"/>
</dbReference>
<gene>
    <name evidence="2" type="ORF">GCM10010403_46200</name>
</gene>
<feature type="region of interest" description="Disordered" evidence="1">
    <location>
        <begin position="89"/>
        <end position="117"/>
    </location>
</feature>
<reference evidence="2 3" key="1">
    <citation type="journal article" date="2019" name="Int. J. Syst. Evol. Microbiol.">
        <title>The Global Catalogue of Microorganisms (GCM) 10K type strain sequencing project: providing services to taxonomists for standard genome sequencing and annotation.</title>
        <authorList>
            <consortium name="The Broad Institute Genomics Platform"/>
            <consortium name="The Broad Institute Genome Sequencing Center for Infectious Disease"/>
            <person name="Wu L."/>
            <person name="Ma J."/>
        </authorList>
    </citation>
    <scope>NUCLEOTIDE SEQUENCE [LARGE SCALE GENOMIC DNA]</scope>
    <source>
        <strain evidence="2 3">JCM 6238</strain>
    </source>
</reference>
<dbReference type="Proteomes" id="UP001501584">
    <property type="component" value="Unassembled WGS sequence"/>
</dbReference>
<sequence>MGSHRSNVYRSLDSEGSGERTLANCLFKAVQVVVHMGSAAAEAALRVRNQAVRGTLRALNDDAQQLIGRCASAAPHTGADYRCVTLRSANQSTSRTADHHRPGRSPPSLHRRRARPT</sequence>
<protein>
    <submittedName>
        <fullName evidence="2">Uncharacterized protein</fullName>
    </submittedName>
</protein>